<reference evidence="3" key="1">
    <citation type="journal article" date="2019" name="Int. J. Syst. Evol. Microbiol.">
        <title>The Global Catalogue of Microorganisms (GCM) 10K type strain sequencing project: providing services to taxonomists for standard genome sequencing and annotation.</title>
        <authorList>
            <consortium name="The Broad Institute Genomics Platform"/>
            <consortium name="The Broad Institute Genome Sequencing Center for Infectious Disease"/>
            <person name="Wu L."/>
            <person name="Ma J."/>
        </authorList>
    </citation>
    <scope>NUCLEOTIDE SEQUENCE [LARGE SCALE GENOMIC DNA]</scope>
    <source>
        <strain evidence="3">CCUG 55585</strain>
    </source>
</reference>
<evidence type="ECO:0000256" key="1">
    <source>
        <dbReference type="ARBA" id="ARBA00006799"/>
    </source>
</evidence>
<dbReference type="EMBL" id="JBHTIF010000003">
    <property type="protein sequence ID" value="MFD0726951.1"/>
    <property type="molecule type" value="Genomic_DNA"/>
</dbReference>
<name>A0ABW2YHB1_9GAMM</name>
<gene>
    <name evidence="2" type="ORF">ACFQ0E_15240</name>
</gene>
<keyword evidence="3" id="KW-1185">Reference proteome</keyword>
<dbReference type="InterPro" id="IPR030935">
    <property type="entry name" value="PBSX_Proteobac"/>
</dbReference>
<protein>
    <submittedName>
        <fullName evidence="2">Phage portal protein</fullName>
    </submittedName>
</protein>
<dbReference type="Proteomes" id="UP001597110">
    <property type="component" value="Unassembled WGS sequence"/>
</dbReference>
<dbReference type="InterPro" id="IPR006430">
    <property type="entry name" value="Phage_portal_PBSX"/>
</dbReference>
<dbReference type="Pfam" id="PF04860">
    <property type="entry name" value="Phage_portal"/>
    <property type="match status" value="1"/>
</dbReference>
<sequence>MTELTATAGTLPAHAEVFSFDEPTAVMDRAELFDFFELMHNGRWYDPPVAPSHLAKLFEASPHHSSAIYAKRNILLSTFIPSRMMDAATFSASCLDLLVFGDAYLERRMAINRRPLKLQHSLSMYTRVGTNPGQHWFVQNYAAPFEFAPDSVFHLREPDLRQEIYGRPQYLAAIQSLLLDDAATVFRRRYYANGSHAGFILYINDALHESTDIEAIKAALRDSRGKGNFRNFFIYSPNGKNDGVKLIPISEVASKDDFKAIKETSRNDILAAHRVPPQLLGLVPNNTGGFGKASEAAEVFVANELLPLQIMFRQINDWVGEEVVSFRPYVIGQPKP</sequence>
<comment type="caution">
    <text evidence="2">The sequence shown here is derived from an EMBL/GenBank/DDBJ whole genome shotgun (WGS) entry which is preliminary data.</text>
</comment>
<dbReference type="InterPro" id="IPR006944">
    <property type="entry name" value="Phage/GTA_portal"/>
</dbReference>
<organism evidence="2 3">
    <name type="scientific">Lysobacter brunescens</name>
    <dbReference type="NCBI Taxonomy" id="262323"/>
    <lineage>
        <taxon>Bacteria</taxon>
        <taxon>Pseudomonadati</taxon>
        <taxon>Pseudomonadota</taxon>
        <taxon>Gammaproteobacteria</taxon>
        <taxon>Lysobacterales</taxon>
        <taxon>Lysobacteraceae</taxon>
        <taxon>Lysobacter</taxon>
    </lineage>
</organism>
<dbReference type="RefSeq" id="WP_386825242.1">
    <property type="nucleotide sequence ID" value="NZ_JBHTIF010000003.1"/>
</dbReference>
<evidence type="ECO:0000313" key="3">
    <source>
        <dbReference type="Proteomes" id="UP001597110"/>
    </source>
</evidence>
<proteinExistence type="inferred from homology"/>
<evidence type="ECO:0000313" key="2">
    <source>
        <dbReference type="EMBL" id="MFD0726951.1"/>
    </source>
</evidence>
<comment type="similarity">
    <text evidence="1">Belongs to the phage portal family. PBSX subfamily.</text>
</comment>
<dbReference type="NCBIfam" id="TIGR01540">
    <property type="entry name" value="portal_PBSX"/>
    <property type="match status" value="1"/>
</dbReference>
<accession>A0ABW2YHB1</accession>
<dbReference type="PIRSF" id="PIRSF018494">
    <property type="entry name" value="PBSX_VPQ"/>
    <property type="match status" value="1"/>
</dbReference>